<evidence type="ECO:0000313" key="2">
    <source>
        <dbReference type="Proteomes" id="UP000298030"/>
    </source>
</evidence>
<sequence>MYSPSPALEVEQGYNRGAPREQVQALLPARRFKFSHTVTVTHTLNELALGYGFPFNHHQFALALPRQALFTKVWIASETLSAEKRSSRLLPAHWFSFLISAAIRLLNRRGGYPSRTRNEVPAQDAMRSRMLLCVVFISVGFHF</sequence>
<comment type="caution">
    <text evidence="1">The sequence shown here is derived from an EMBL/GenBank/DDBJ whole genome shotgun (WGS) entry which is preliminary data.</text>
</comment>
<organism evidence="1 2">
    <name type="scientific">Coprinellus micaceus</name>
    <name type="common">Glistening ink-cap mushroom</name>
    <name type="synonym">Coprinus micaceus</name>
    <dbReference type="NCBI Taxonomy" id="71717"/>
    <lineage>
        <taxon>Eukaryota</taxon>
        <taxon>Fungi</taxon>
        <taxon>Dikarya</taxon>
        <taxon>Basidiomycota</taxon>
        <taxon>Agaricomycotina</taxon>
        <taxon>Agaricomycetes</taxon>
        <taxon>Agaricomycetidae</taxon>
        <taxon>Agaricales</taxon>
        <taxon>Agaricineae</taxon>
        <taxon>Psathyrellaceae</taxon>
        <taxon>Coprinellus</taxon>
    </lineage>
</organism>
<proteinExistence type="predicted"/>
<gene>
    <name evidence="1" type="ORF">FA13DRAFT_1707920</name>
</gene>
<reference evidence="1 2" key="1">
    <citation type="journal article" date="2019" name="Nat. Ecol. Evol.">
        <title>Megaphylogeny resolves global patterns of mushroom evolution.</title>
        <authorList>
            <person name="Varga T."/>
            <person name="Krizsan K."/>
            <person name="Foldi C."/>
            <person name="Dima B."/>
            <person name="Sanchez-Garcia M."/>
            <person name="Sanchez-Ramirez S."/>
            <person name="Szollosi G.J."/>
            <person name="Szarkandi J.G."/>
            <person name="Papp V."/>
            <person name="Albert L."/>
            <person name="Andreopoulos W."/>
            <person name="Angelini C."/>
            <person name="Antonin V."/>
            <person name="Barry K.W."/>
            <person name="Bougher N.L."/>
            <person name="Buchanan P."/>
            <person name="Buyck B."/>
            <person name="Bense V."/>
            <person name="Catcheside P."/>
            <person name="Chovatia M."/>
            <person name="Cooper J."/>
            <person name="Damon W."/>
            <person name="Desjardin D."/>
            <person name="Finy P."/>
            <person name="Geml J."/>
            <person name="Haridas S."/>
            <person name="Hughes K."/>
            <person name="Justo A."/>
            <person name="Karasinski D."/>
            <person name="Kautmanova I."/>
            <person name="Kiss B."/>
            <person name="Kocsube S."/>
            <person name="Kotiranta H."/>
            <person name="LaButti K.M."/>
            <person name="Lechner B.E."/>
            <person name="Liimatainen K."/>
            <person name="Lipzen A."/>
            <person name="Lukacs Z."/>
            <person name="Mihaltcheva S."/>
            <person name="Morgado L.N."/>
            <person name="Niskanen T."/>
            <person name="Noordeloos M.E."/>
            <person name="Ohm R.A."/>
            <person name="Ortiz-Santana B."/>
            <person name="Ovrebo C."/>
            <person name="Racz N."/>
            <person name="Riley R."/>
            <person name="Savchenko A."/>
            <person name="Shiryaev A."/>
            <person name="Soop K."/>
            <person name="Spirin V."/>
            <person name="Szebenyi C."/>
            <person name="Tomsovsky M."/>
            <person name="Tulloss R.E."/>
            <person name="Uehling J."/>
            <person name="Grigoriev I.V."/>
            <person name="Vagvolgyi C."/>
            <person name="Papp T."/>
            <person name="Martin F.M."/>
            <person name="Miettinen O."/>
            <person name="Hibbett D.S."/>
            <person name="Nagy L.G."/>
        </authorList>
    </citation>
    <scope>NUCLEOTIDE SEQUENCE [LARGE SCALE GENOMIC DNA]</scope>
    <source>
        <strain evidence="1 2">FP101781</strain>
    </source>
</reference>
<keyword evidence="2" id="KW-1185">Reference proteome</keyword>
<accession>A0A4Y7TJJ2</accession>
<evidence type="ECO:0000313" key="1">
    <source>
        <dbReference type="EMBL" id="TEB33669.1"/>
    </source>
</evidence>
<protein>
    <submittedName>
        <fullName evidence="1">Uncharacterized protein</fullName>
    </submittedName>
</protein>
<dbReference type="EMBL" id="QPFP01000011">
    <property type="protein sequence ID" value="TEB33669.1"/>
    <property type="molecule type" value="Genomic_DNA"/>
</dbReference>
<name>A0A4Y7TJJ2_COPMI</name>
<dbReference type="AlphaFoldDB" id="A0A4Y7TJJ2"/>
<dbReference type="Proteomes" id="UP000298030">
    <property type="component" value="Unassembled WGS sequence"/>
</dbReference>